<evidence type="ECO:0000313" key="7">
    <source>
        <dbReference type="EMBL" id="TKB53272.1"/>
    </source>
</evidence>
<dbReference type="InterPro" id="IPR013762">
    <property type="entry name" value="Integrase-like_cat_sf"/>
</dbReference>
<evidence type="ECO:0000256" key="3">
    <source>
        <dbReference type="ARBA" id="ARBA00023125"/>
    </source>
</evidence>
<evidence type="ECO:0000256" key="1">
    <source>
        <dbReference type="ARBA" id="ARBA00008857"/>
    </source>
</evidence>
<dbReference type="Proteomes" id="UP000305675">
    <property type="component" value="Unassembled WGS sequence"/>
</dbReference>
<dbReference type="GO" id="GO:0006310">
    <property type="term" value="P:DNA recombination"/>
    <property type="evidence" value="ECO:0007669"/>
    <property type="project" value="UniProtKB-KW"/>
</dbReference>
<dbReference type="InterPro" id="IPR011010">
    <property type="entry name" value="DNA_brk_join_enz"/>
</dbReference>
<dbReference type="RefSeq" id="WP_136864139.1">
    <property type="nucleotide sequence ID" value="NZ_SWCJ01000012.1"/>
</dbReference>
<dbReference type="GO" id="GO:0003677">
    <property type="term" value="F:DNA binding"/>
    <property type="evidence" value="ECO:0007669"/>
    <property type="project" value="UniProtKB-KW"/>
</dbReference>
<dbReference type="Gene3D" id="1.10.150.130">
    <property type="match status" value="1"/>
</dbReference>
<evidence type="ECO:0000256" key="4">
    <source>
        <dbReference type="ARBA" id="ARBA00023172"/>
    </source>
</evidence>
<evidence type="ECO:0000259" key="5">
    <source>
        <dbReference type="Pfam" id="PF00589"/>
    </source>
</evidence>
<comment type="similarity">
    <text evidence="1">Belongs to the 'phage' integrase family.</text>
</comment>
<dbReference type="InterPro" id="IPR015094">
    <property type="entry name" value="Integrase_lambda-typ_DNA-bd_N"/>
</dbReference>
<evidence type="ECO:0000256" key="2">
    <source>
        <dbReference type="ARBA" id="ARBA00022908"/>
    </source>
</evidence>
<dbReference type="SUPFAM" id="SSF56349">
    <property type="entry name" value="DNA breaking-rejoining enzymes"/>
    <property type="match status" value="1"/>
</dbReference>
<evidence type="ECO:0000313" key="8">
    <source>
        <dbReference type="Proteomes" id="UP000305675"/>
    </source>
</evidence>
<dbReference type="Gene3D" id="3.30.160.60">
    <property type="entry name" value="Classic Zinc Finger"/>
    <property type="match status" value="1"/>
</dbReference>
<keyword evidence="2" id="KW-0229">DNA integration</keyword>
<name>A0A4U1BNE0_9GAMM</name>
<evidence type="ECO:0000259" key="6">
    <source>
        <dbReference type="Pfam" id="PF09003"/>
    </source>
</evidence>
<dbReference type="Pfam" id="PF00589">
    <property type="entry name" value="Phage_integrase"/>
    <property type="match status" value="1"/>
</dbReference>
<dbReference type="Pfam" id="PF09003">
    <property type="entry name" value="Arm-DNA-bind_1"/>
    <property type="match status" value="1"/>
</dbReference>
<dbReference type="AlphaFoldDB" id="A0A4U1BNE0"/>
<dbReference type="Gene3D" id="1.10.443.10">
    <property type="entry name" value="Intergrase catalytic core"/>
    <property type="match status" value="1"/>
</dbReference>
<gene>
    <name evidence="7" type="ORF">FCL42_14465</name>
</gene>
<organism evidence="7 8">
    <name type="scientific">Ferrimonas aestuarii</name>
    <dbReference type="NCBI Taxonomy" id="2569539"/>
    <lineage>
        <taxon>Bacteria</taxon>
        <taxon>Pseudomonadati</taxon>
        <taxon>Pseudomonadota</taxon>
        <taxon>Gammaproteobacteria</taxon>
        <taxon>Alteromonadales</taxon>
        <taxon>Ferrimonadaceae</taxon>
        <taxon>Ferrimonas</taxon>
    </lineage>
</organism>
<dbReference type="EMBL" id="SWCJ01000012">
    <property type="protein sequence ID" value="TKB53272.1"/>
    <property type="molecule type" value="Genomic_DNA"/>
</dbReference>
<reference evidence="7 8" key="1">
    <citation type="submission" date="2019-04" db="EMBL/GenBank/DDBJ databases">
        <authorList>
            <person name="Hwang J.C."/>
        </authorList>
    </citation>
    <scope>NUCLEOTIDE SEQUENCE [LARGE SCALE GENOMIC DNA]</scope>
    <source>
        <strain evidence="7 8">IMCC35002</strain>
    </source>
</reference>
<protein>
    <submittedName>
        <fullName evidence="7">Integrase</fullName>
    </submittedName>
</protein>
<accession>A0A4U1BNE0</accession>
<keyword evidence="8" id="KW-1185">Reference proteome</keyword>
<dbReference type="InterPro" id="IPR002104">
    <property type="entry name" value="Integrase_catalytic"/>
</dbReference>
<dbReference type="GO" id="GO:0008907">
    <property type="term" value="F:integrase activity"/>
    <property type="evidence" value="ECO:0007669"/>
    <property type="project" value="InterPro"/>
</dbReference>
<proteinExistence type="inferred from homology"/>
<dbReference type="InterPro" id="IPR010998">
    <property type="entry name" value="Integrase_recombinase_N"/>
</dbReference>
<dbReference type="InterPro" id="IPR016177">
    <property type="entry name" value="DNA-bd_dom_sf"/>
</dbReference>
<feature type="domain" description="Integrase lambda-type N-terminal DNA-binding" evidence="6">
    <location>
        <begin position="1"/>
        <end position="66"/>
    </location>
</feature>
<sequence length="380" mass="42702">MAARPRTHKITIDNLYQKLDKRTGKTYYQYRDQRTGKFHGLGTDKKRAQIVAAELNRRIAAEMVEQYARILDANPTKTRQRGISTGAFCKTYMTIQQERMDHGEIVKSTVVARKSAIGVLAKRCKSIGLKELDTKTLAIILDEYKRDGKVRMAQSLRSVWIDMFKEAQHLGEVDPGYNPAAATKAPRVTVTRERLTEKSWMAIISKAEEHCTPNALNAMLIGLTTGLRRVDISQLKFKDVQDGYLLVATNKSKGKTKLGFSLALTNPLVGISLGEIIKRCRNSGVVSQYIIHDVKQVSRSKAGSKVDGDRLSKQFKIARDATGLKWDGTPPTFHEIRSLAERTYADAGYDTQKLLGHKNRQTTDKYHDQRGSEYLLIDAG</sequence>
<feature type="domain" description="Tyr recombinase" evidence="5">
    <location>
        <begin position="194"/>
        <end position="369"/>
    </location>
</feature>
<dbReference type="OrthoDB" id="8781634at2"/>
<dbReference type="SUPFAM" id="SSF54171">
    <property type="entry name" value="DNA-binding domain"/>
    <property type="match status" value="1"/>
</dbReference>
<comment type="caution">
    <text evidence="7">The sequence shown here is derived from an EMBL/GenBank/DDBJ whole genome shotgun (WGS) entry which is preliminary data.</text>
</comment>
<keyword evidence="4" id="KW-0233">DNA recombination</keyword>
<keyword evidence="3" id="KW-0238">DNA-binding</keyword>